<comment type="function">
    <text evidence="6">Component of the Mediator complex, a coactivator involved in the regulated transcription of nearly all RNA polymerase II-dependent genes. Mediator functions as a bridge to convey information from gene-specific regulatory proteins to the basal RNA polymerase II transcription machinery. Mediator is recruited to promoters by direct interactions with regulatory proteins and serves as a scaffold for the assembly of a functional preinitiation complex with RNA polymerase II and the general transcription factors.</text>
</comment>
<dbReference type="PANTHER" id="PTHR22536:SF1">
    <property type="entry name" value="MEDIATOR OF RNA POLYMERASE II TRANSCRIPTION SUBUNIT 19"/>
    <property type="match status" value="1"/>
</dbReference>
<reference evidence="8" key="1">
    <citation type="submission" date="2020-09" db="EMBL/GenBank/DDBJ databases">
        <authorList>
            <person name="Kikuchi T."/>
        </authorList>
    </citation>
    <scope>NUCLEOTIDE SEQUENCE</scope>
    <source>
        <strain evidence="8">Ka4C1</strain>
    </source>
</reference>
<dbReference type="OrthoDB" id="10044050at2759"/>
<evidence type="ECO:0000256" key="2">
    <source>
        <dbReference type="ARBA" id="ARBA00009259"/>
    </source>
</evidence>
<feature type="compositionally biased region" description="Basic residues" evidence="7">
    <location>
        <begin position="191"/>
        <end position="202"/>
    </location>
</feature>
<evidence type="ECO:0000256" key="4">
    <source>
        <dbReference type="ARBA" id="ARBA00023163"/>
    </source>
</evidence>
<comment type="subcellular location">
    <subcellularLocation>
        <location evidence="1 6">Nucleus</location>
    </subcellularLocation>
</comment>
<keyword evidence="3 6" id="KW-0805">Transcription regulation</keyword>
<organism evidence="8 9">
    <name type="scientific">Bursaphelenchus xylophilus</name>
    <name type="common">Pinewood nematode worm</name>
    <name type="synonym">Aphelenchoides xylophilus</name>
    <dbReference type="NCBI Taxonomy" id="6326"/>
    <lineage>
        <taxon>Eukaryota</taxon>
        <taxon>Metazoa</taxon>
        <taxon>Ecdysozoa</taxon>
        <taxon>Nematoda</taxon>
        <taxon>Chromadorea</taxon>
        <taxon>Rhabditida</taxon>
        <taxon>Tylenchina</taxon>
        <taxon>Tylenchomorpha</taxon>
        <taxon>Aphelenchoidea</taxon>
        <taxon>Aphelenchoididae</taxon>
        <taxon>Bursaphelenchus</taxon>
    </lineage>
</organism>
<keyword evidence="5 6" id="KW-0539">Nucleus</keyword>
<comment type="subunit">
    <text evidence="6">Component of the Mediator complex.</text>
</comment>
<evidence type="ECO:0000256" key="6">
    <source>
        <dbReference type="RuleBase" id="RU364151"/>
    </source>
</evidence>
<sequence length="222" mass="24871">MEYSSAAKVSPGRLKLSLKKVITPFYGMKKEIPLIEQQAVIGSEDLISYYDLSSAFQRFCGPRKPKEDLSAFLTNVAATSNLKKQQDASCSLKHLVEKPPITGKDVLPLSSSAMVGFKMAAGPVPEQYQFFDSIPSDSALVNGMKERNSGNGEVELDENGRKRIKRSLDDYEEPAEKKSKKHRSGEEKEKKQKKKKKDKKKKKNDEEAGSSSKRVRAQDAYY</sequence>
<dbReference type="InterPro" id="IPR019403">
    <property type="entry name" value="Mediator_Med19_met"/>
</dbReference>
<dbReference type="EMBL" id="CAJFDI010000002">
    <property type="protein sequence ID" value="CAD5213326.1"/>
    <property type="molecule type" value="Genomic_DNA"/>
</dbReference>
<evidence type="ECO:0000256" key="5">
    <source>
        <dbReference type="ARBA" id="ARBA00023242"/>
    </source>
</evidence>
<evidence type="ECO:0000256" key="3">
    <source>
        <dbReference type="ARBA" id="ARBA00023015"/>
    </source>
</evidence>
<dbReference type="Proteomes" id="UP000582659">
    <property type="component" value="Unassembled WGS sequence"/>
</dbReference>
<dbReference type="PANTHER" id="PTHR22536">
    <property type="entry name" value="LUNG CANCER METASTASIS-RELATED LCMR1 PROTEIN"/>
    <property type="match status" value="1"/>
</dbReference>
<keyword evidence="9" id="KW-1185">Reference proteome</keyword>
<feature type="compositionally biased region" description="Basic and acidic residues" evidence="7">
    <location>
        <begin position="158"/>
        <end position="177"/>
    </location>
</feature>
<comment type="similarity">
    <text evidence="2 6">Belongs to the Mediator complex subunit 19 family.</text>
</comment>
<comment type="caution">
    <text evidence="8">The sequence shown here is derived from an EMBL/GenBank/DDBJ whole genome shotgun (WGS) entry which is preliminary data.</text>
</comment>
<evidence type="ECO:0000256" key="1">
    <source>
        <dbReference type="ARBA" id="ARBA00004123"/>
    </source>
</evidence>
<feature type="region of interest" description="Disordered" evidence="7">
    <location>
        <begin position="142"/>
        <end position="222"/>
    </location>
</feature>
<keyword evidence="6" id="KW-0010">Activator</keyword>
<dbReference type="Pfam" id="PF10278">
    <property type="entry name" value="Med19"/>
    <property type="match status" value="1"/>
</dbReference>
<dbReference type="EMBL" id="CAJFCV020000002">
    <property type="protein sequence ID" value="CAG9092357.1"/>
    <property type="molecule type" value="Genomic_DNA"/>
</dbReference>
<name>A0A811KAR5_BURXY</name>
<dbReference type="GO" id="GO:0003712">
    <property type="term" value="F:transcription coregulator activity"/>
    <property type="evidence" value="ECO:0007669"/>
    <property type="project" value="InterPro"/>
</dbReference>
<accession>A0A811KAR5</accession>
<proteinExistence type="inferred from homology"/>
<evidence type="ECO:0000313" key="8">
    <source>
        <dbReference type="EMBL" id="CAD5213326.1"/>
    </source>
</evidence>
<evidence type="ECO:0000256" key="7">
    <source>
        <dbReference type="SAM" id="MobiDB-lite"/>
    </source>
</evidence>
<dbReference type="GO" id="GO:0016592">
    <property type="term" value="C:mediator complex"/>
    <property type="evidence" value="ECO:0007669"/>
    <property type="project" value="InterPro"/>
</dbReference>
<keyword evidence="4 6" id="KW-0804">Transcription</keyword>
<protein>
    <recommendedName>
        <fullName evidence="6">Mediator of RNA polymerase II transcription subunit 19</fullName>
    </recommendedName>
    <alternativeName>
        <fullName evidence="6">Mediator complex subunit 19</fullName>
    </alternativeName>
</protein>
<dbReference type="Proteomes" id="UP000659654">
    <property type="component" value="Unassembled WGS sequence"/>
</dbReference>
<dbReference type="GO" id="GO:0045944">
    <property type="term" value="P:positive regulation of transcription by RNA polymerase II"/>
    <property type="evidence" value="ECO:0007669"/>
    <property type="project" value="TreeGrafter"/>
</dbReference>
<evidence type="ECO:0000313" key="9">
    <source>
        <dbReference type="Proteomes" id="UP000659654"/>
    </source>
</evidence>
<gene>
    <name evidence="6" type="primary">MED19</name>
    <name evidence="8" type="ORF">BXYJ_LOCUS2974</name>
</gene>
<dbReference type="AlphaFoldDB" id="A0A811KAR5"/>